<dbReference type="AlphaFoldDB" id="A0A239FMQ2"/>
<dbReference type="Proteomes" id="UP000198480">
    <property type="component" value="Unassembled WGS sequence"/>
</dbReference>
<dbReference type="EMBL" id="FZOK01000013">
    <property type="protein sequence ID" value="SNS57483.1"/>
    <property type="molecule type" value="Genomic_DNA"/>
</dbReference>
<accession>A0A239FMQ2</accession>
<keyword evidence="2" id="KW-1185">Reference proteome</keyword>
<sequence>MQFAITHIGYHLFPKKGMAMLSFSGMTTIFATTITG</sequence>
<proteinExistence type="predicted"/>
<evidence type="ECO:0000313" key="2">
    <source>
        <dbReference type="Proteomes" id="UP000198480"/>
    </source>
</evidence>
<organism evidence="1 2">
    <name type="scientific">Belliella buryatensis</name>
    <dbReference type="NCBI Taxonomy" id="1500549"/>
    <lineage>
        <taxon>Bacteria</taxon>
        <taxon>Pseudomonadati</taxon>
        <taxon>Bacteroidota</taxon>
        <taxon>Cytophagia</taxon>
        <taxon>Cytophagales</taxon>
        <taxon>Cyclobacteriaceae</taxon>
        <taxon>Belliella</taxon>
    </lineage>
</organism>
<protein>
    <submittedName>
        <fullName evidence="1">Uncharacterized protein</fullName>
    </submittedName>
</protein>
<name>A0A239FMQ2_9BACT</name>
<gene>
    <name evidence="1" type="ORF">SAMN06295967_11311</name>
</gene>
<evidence type="ECO:0000313" key="1">
    <source>
        <dbReference type="EMBL" id="SNS57483.1"/>
    </source>
</evidence>
<reference evidence="2" key="1">
    <citation type="submission" date="2017-06" db="EMBL/GenBank/DDBJ databases">
        <authorList>
            <person name="Varghese N."/>
            <person name="Submissions S."/>
        </authorList>
    </citation>
    <scope>NUCLEOTIDE SEQUENCE [LARGE SCALE GENOMIC DNA]</scope>
    <source>
        <strain evidence="2">5C</strain>
    </source>
</reference>